<dbReference type="EC" id="1.5.1.2" evidence="6 7"/>
<dbReference type="InterPro" id="IPR028939">
    <property type="entry name" value="P5C_Rdtase_cat_N"/>
</dbReference>
<comment type="similarity">
    <text evidence="1 6">Belongs to the pyrroline-5-carboxylate reductase family.</text>
</comment>
<dbReference type="GO" id="GO:0055129">
    <property type="term" value="P:L-proline biosynthetic process"/>
    <property type="evidence" value="ECO:0007669"/>
    <property type="project" value="UniProtKB-UniRule"/>
</dbReference>
<comment type="subcellular location">
    <subcellularLocation>
        <location evidence="6">Cytoplasm</location>
    </subcellularLocation>
</comment>
<sequence length="268" mass="29064">MKNKKIVFLGAGAMAEAIVRGLVDKEVVTPANIAMKNNSNTERLQELNARYGTSIACQQDLDNADIVVLAMKPKDIAEVLQAHPLKDGIAVISVLAGVSIATIEKYAGKRPIARLMPNTSATIGHSTSGATFNDAVTPKLQHDFTQLFEAIGTVEIVTEEQMHAVTALAGSGPAYMYYFIECYEKAGVALGLDVETARDLMINTMMGAAEMLKRTGEDPAVLREKVTSYKGTTFAALEVLREHHVDEIIKASTKANADRSREFSKLYD</sequence>
<keyword evidence="4 6" id="KW-0560">Oxidoreductase</keyword>
<feature type="domain" description="Pyrroline-5-carboxylate reductase catalytic N-terminal" evidence="9">
    <location>
        <begin position="5"/>
        <end position="97"/>
    </location>
</feature>
<feature type="binding site" evidence="8">
    <location>
        <begin position="70"/>
        <end position="73"/>
    </location>
    <ligand>
        <name>NADP(+)</name>
        <dbReference type="ChEBI" id="CHEBI:58349"/>
    </ligand>
</feature>
<dbReference type="AlphaFoldDB" id="A0A078M4H9"/>
<evidence type="ECO:0000256" key="1">
    <source>
        <dbReference type="ARBA" id="ARBA00005525"/>
    </source>
</evidence>
<dbReference type="HOGENOM" id="CLU_042344_0_1_9"/>
<dbReference type="UniPathway" id="UPA00098">
    <property type="reaction ID" value="UER00361"/>
</dbReference>
<feature type="binding site" evidence="8">
    <location>
        <begin position="9"/>
        <end position="14"/>
    </location>
    <ligand>
        <name>NADP(+)</name>
        <dbReference type="ChEBI" id="CHEBI:58349"/>
    </ligand>
</feature>
<accession>A0A078M4H9</accession>
<keyword evidence="3 6" id="KW-0521">NADP</keyword>
<comment type="catalytic activity">
    <reaction evidence="6">
        <text>L-proline + NAD(+) = (S)-1-pyrroline-5-carboxylate + NADH + 2 H(+)</text>
        <dbReference type="Rhea" id="RHEA:14105"/>
        <dbReference type="ChEBI" id="CHEBI:15378"/>
        <dbReference type="ChEBI" id="CHEBI:17388"/>
        <dbReference type="ChEBI" id="CHEBI:57540"/>
        <dbReference type="ChEBI" id="CHEBI:57945"/>
        <dbReference type="ChEBI" id="CHEBI:60039"/>
        <dbReference type="EC" id="1.5.1.2"/>
    </reaction>
</comment>
<evidence type="ECO:0000256" key="7">
    <source>
        <dbReference type="NCBIfam" id="TIGR00112"/>
    </source>
</evidence>
<dbReference type="Gene3D" id="3.40.50.720">
    <property type="entry name" value="NAD(P)-binding Rossmann-like Domain"/>
    <property type="match status" value="1"/>
</dbReference>
<evidence type="ECO:0000259" key="10">
    <source>
        <dbReference type="Pfam" id="PF14748"/>
    </source>
</evidence>
<evidence type="ECO:0000256" key="5">
    <source>
        <dbReference type="ARBA" id="ARBA00058118"/>
    </source>
</evidence>
<dbReference type="Pfam" id="PF14748">
    <property type="entry name" value="P5CR_dimer"/>
    <property type="match status" value="1"/>
</dbReference>
<protein>
    <recommendedName>
        <fullName evidence="6 7">Pyrroline-5-carboxylate reductase</fullName>
        <shortName evidence="6">P5C reductase</shortName>
        <shortName evidence="6">P5CR</shortName>
        <ecNumber evidence="6 7">1.5.1.2</ecNumber>
    </recommendedName>
    <alternativeName>
        <fullName evidence="6">PCA reductase</fullName>
    </alternativeName>
</protein>
<comment type="function">
    <text evidence="5 6">Catalyzes the reduction of 1-pyrroline-5-carboxylate (PCA) to L-proline.</text>
</comment>
<dbReference type="InterPro" id="IPR000304">
    <property type="entry name" value="Pyrroline-COOH_reductase"/>
</dbReference>
<dbReference type="InterPro" id="IPR029036">
    <property type="entry name" value="P5CR_dimer"/>
</dbReference>
<dbReference type="PATRIC" id="fig|1461583.4.peg.506"/>
<dbReference type="GO" id="GO:0004735">
    <property type="term" value="F:pyrroline-5-carboxylate reductase activity"/>
    <property type="evidence" value="ECO:0007669"/>
    <property type="project" value="UniProtKB-UniRule"/>
</dbReference>
<evidence type="ECO:0000256" key="6">
    <source>
        <dbReference type="HAMAP-Rule" id="MF_01925"/>
    </source>
</evidence>
<evidence type="ECO:0000313" key="11">
    <source>
        <dbReference type="EMBL" id="CEA00242.1"/>
    </source>
</evidence>
<dbReference type="EMBL" id="LN483073">
    <property type="protein sequence ID" value="CEA00242.1"/>
    <property type="molecule type" value="Genomic_DNA"/>
</dbReference>
<dbReference type="NCBIfam" id="TIGR00112">
    <property type="entry name" value="proC"/>
    <property type="match status" value="1"/>
</dbReference>
<comment type="pathway">
    <text evidence="6">Amino-acid biosynthesis; L-proline biosynthesis; L-proline from L-glutamate 5-semialdehyde: step 1/1.</text>
</comment>
<proteinExistence type="inferred from homology"/>
<keyword evidence="2 6" id="KW-0641">Proline biosynthesis</keyword>
<keyword evidence="6" id="KW-0963">Cytoplasm</keyword>
<dbReference type="Pfam" id="PF03807">
    <property type="entry name" value="F420_oxidored"/>
    <property type="match status" value="1"/>
</dbReference>
<evidence type="ECO:0000256" key="3">
    <source>
        <dbReference type="ARBA" id="ARBA00022857"/>
    </source>
</evidence>
<dbReference type="InterPro" id="IPR008927">
    <property type="entry name" value="6-PGluconate_DH-like_C_sf"/>
</dbReference>
<dbReference type="PANTHER" id="PTHR11645">
    <property type="entry name" value="PYRROLINE-5-CARBOXYLATE REDUCTASE"/>
    <property type="match status" value="1"/>
</dbReference>
<dbReference type="Gene3D" id="1.10.3730.10">
    <property type="entry name" value="ProC C-terminal domain-like"/>
    <property type="match status" value="1"/>
</dbReference>
<dbReference type="GO" id="GO:0005737">
    <property type="term" value="C:cytoplasm"/>
    <property type="evidence" value="ECO:0007669"/>
    <property type="project" value="UniProtKB-SubCell"/>
</dbReference>
<dbReference type="InterPro" id="IPR036291">
    <property type="entry name" value="NAD(P)-bd_dom_sf"/>
</dbReference>
<evidence type="ECO:0000259" key="9">
    <source>
        <dbReference type="Pfam" id="PF03807"/>
    </source>
</evidence>
<dbReference type="PANTHER" id="PTHR11645:SF49">
    <property type="entry name" value="PYRROLINE-5-CARBOXYLATE REDUCTASE 1"/>
    <property type="match status" value="1"/>
</dbReference>
<dbReference type="FunFam" id="1.10.3730.10:FF:000001">
    <property type="entry name" value="Pyrroline-5-carboxylate reductase"/>
    <property type="match status" value="1"/>
</dbReference>
<dbReference type="PIRSF" id="PIRSF000193">
    <property type="entry name" value="Pyrrol-5-carb_rd"/>
    <property type="match status" value="1"/>
</dbReference>
<evidence type="ECO:0000256" key="8">
    <source>
        <dbReference type="PIRSR" id="PIRSR000193-1"/>
    </source>
</evidence>
<evidence type="ECO:0000256" key="4">
    <source>
        <dbReference type="ARBA" id="ARBA00023002"/>
    </source>
</evidence>
<name>A0A078M4H9_9BACL</name>
<gene>
    <name evidence="6 11" type="primary">proC</name>
    <name evidence="11" type="ORF">BN1050_00534</name>
</gene>
<comment type="catalytic activity">
    <reaction evidence="6">
        <text>L-proline + NADP(+) = (S)-1-pyrroline-5-carboxylate + NADPH + 2 H(+)</text>
        <dbReference type="Rhea" id="RHEA:14109"/>
        <dbReference type="ChEBI" id="CHEBI:15378"/>
        <dbReference type="ChEBI" id="CHEBI:17388"/>
        <dbReference type="ChEBI" id="CHEBI:57783"/>
        <dbReference type="ChEBI" id="CHEBI:58349"/>
        <dbReference type="ChEBI" id="CHEBI:60039"/>
        <dbReference type="EC" id="1.5.1.2"/>
    </reaction>
</comment>
<keyword evidence="6" id="KW-0028">Amino-acid biosynthesis</keyword>
<reference evidence="11" key="1">
    <citation type="submission" date="2014-07" db="EMBL/GenBank/DDBJ databases">
        <authorList>
            <person name="Urmite Genomes Urmite Genomes"/>
        </authorList>
    </citation>
    <scope>NUCLEOTIDE SEQUENCE</scope>
    <source>
        <strain evidence="11">13S34_air</strain>
    </source>
</reference>
<dbReference type="SUPFAM" id="SSF48179">
    <property type="entry name" value="6-phosphogluconate dehydrogenase C-terminal domain-like"/>
    <property type="match status" value="1"/>
</dbReference>
<evidence type="ECO:0000256" key="2">
    <source>
        <dbReference type="ARBA" id="ARBA00022650"/>
    </source>
</evidence>
<feature type="domain" description="Pyrroline-5-carboxylate reductase dimerisation" evidence="10">
    <location>
        <begin position="159"/>
        <end position="262"/>
    </location>
</feature>
<dbReference type="HAMAP" id="MF_01925">
    <property type="entry name" value="P5C_reductase"/>
    <property type="match status" value="1"/>
</dbReference>
<organism evidence="11">
    <name type="scientific">Metalysinibacillus saudimassiliensis</name>
    <dbReference type="NCBI Taxonomy" id="1461583"/>
    <lineage>
        <taxon>Bacteria</taxon>
        <taxon>Bacillati</taxon>
        <taxon>Bacillota</taxon>
        <taxon>Bacilli</taxon>
        <taxon>Bacillales</taxon>
        <taxon>Caryophanaceae</taxon>
        <taxon>Metalysinibacillus</taxon>
    </lineage>
</organism>
<dbReference type="SUPFAM" id="SSF51735">
    <property type="entry name" value="NAD(P)-binding Rossmann-fold domains"/>
    <property type="match status" value="1"/>
</dbReference>